<dbReference type="HOGENOM" id="CLU_067297_0_1_9"/>
<dbReference type="Proteomes" id="UP000013750">
    <property type="component" value="Unassembled WGS sequence"/>
</dbReference>
<dbReference type="AlphaFoldDB" id="R2VKF2"/>
<gene>
    <name evidence="3" type="ORF">I592_03918</name>
    <name evidence="2" type="ORF">UKC_00443</name>
</gene>
<feature type="domain" description="Peptidase C39-like" evidence="1">
    <location>
        <begin position="49"/>
        <end position="216"/>
    </location>
</feature>
<comment type="caution">
    <text evidence="2">The sequence shown here is derived from an EMBL/GenBank/DDBJ whole genome shotgun (WGS) entry which is preliminary data.</text>
</comment>
<dbReference type="Pfam" id="PF13529">
    <property type="entry name" value="Peptidase_C39_2"/>
    <property type="match status" value="1"/>
</dbReference>
<dbReference type="InterPro" id="IPR016997">
    <property type="entry name" value="UCP032442"/>
</dbReference>
<organism evidence="2 4">
    <name type="scientific">Enterococcus gilvus ATCC BAA-350</name>
    <dbReference type="NCBI Taxonomy" id="1158614"/>
    <lineage>
        <taxon>Bacteria</taxon>
        <taxon>Bacillati</taxon>
        <taxon>Bacillota</taxon>
        <taxon>Bacilli</taxon>
        <taxon>Lactobacillales</taxon>
        <taxon>Enterococcaceae</taxon>
        <taxon>Enterococcus</taxon>
    </lineage>
</organism>
<keyword evidence="5" id="KW-1185">Reference proteome</keyword>
<dbReference type="EMBL" id="AJDQ01000003">
    <property type="protein sequence ID" value="EOI58370.1"/>
    <property type="molecule type" value="Genomic_DNA"/>
</dbReference>
<dbReference type="Proteomes" id="UP000014160">
    <property type="component" value="Unassembled WGS sequence"/>
</dbReference>
<reference evidence="2 4" key="1">
    <citation type="submission" date="2013-02" db="EMBL/GenBank/DDBJ databases">
        <title>The Genome Sequence of Enterococcus gilvus ATCC BAA-350.</title>
        <authorList>
            <consortium name="The Broad Institute Genome Sequencing Platform"/>
            <consortium name="The Broad Institute Genome Sequencing Center for Infectious Disease"/>
            <person name="Earl A.M."/>
            <person name="Gilmore M.S."/>
            <person name="Lebreton F."/>
            <person name="Walker B."/>
            <person name="Young S.K."/>
            <person name="Zeng Q."/>
            <person name="Gargeya S."/>
            <person name="Fitzgerald M."/>
            <person name="Haas B."/>
            <person name="Abouelleil A."/>
            <person name="Alvarado L."/>
            <person name="Arachchi H.M."/>
            <person name="Berlin A.M."/>
            <person name="Chapman S.B."/>
            <person name="Dewar J."/>
            <person name="Goldberg J."/>
            <person name="Griggs A."/>
            <person name="Gujja S."/>
            <person name="Hansen M."/>
            <person name="Howarth C."/>
            <person name="Imamovic A."/>
            <person name="Larimer J."/>
            <person name="McCowan C."/>
            <person name="Murphy C."/>
            <person name="Neiman D."/>
            <person name="Pearson M."/>
            <person name="Priest M."/>
            <person name="Roberts A."/>
            <person name="Saif S."/>
            <person name="Shea T."/>
            <person name="Sisk P."/>
            <person name="Sykes S."/>
            <person name="Wortman J."/>
            <person name="Nusbaum C."/>
            <person name="Birren B."/>
        </authorList>
    </citation>
    <scope>NUCLEOTIDE SEQUENCE [LARGE SCALE GENOMIC DNA]</scope>
    <source>
        <strain evidence="2 4">ATCC BAA-350</strain>
    </source>
</reference>
<dbReference type="PANTHER" id="PTHR37806">
    <property type="entry name" value="LMO0724 PROTEIN"/>
    <property type="match status" value="1"/>
</dbReference>
<sequence length="245" mass="27501">MIGDDMKKRRITVVLILLVVISGGIYIAKGKNDWTELIDQTEQEKKLVLDVPLENQFDGDALENGCEVTALSMLLRYYGFDTTKNELADELDYQPLYTESGNYGDPHLGFVGDITGGDEAMGVAVEPIAKLAKSVVGDDYRVVSSSKTSFDKIIDVVGSGKPVWIVATVEFQVPTDNDFMLWETDQGSMYVTPLIHSAVITGFDREKEVVYVNDPYGYQNREVPWDDLKEIYDQTDKQSLYLEKI</sequence>
<dbReference type="PATRIC" id="fig|1158614.3.peg.452"/>
<evidence type="ECO:0000313" key="5">
    <source>
        <dbReference type="Proteomes" id="UP000014160"/>
    </source>
</evidence>
<dbReference type="EMBL" id="ASWH01000002">
    <property type="protein sequence ID" value="EOW79778.1"/>
    <property type="molecule type" value="Genomic_DNA"/>
</dbReference>
<proteinExistence type="predicted"/>
<dbReference type="PIRSF" id="PIRSF032442">
    <property type="entry name" value="UCP032442"/>
    <property type="match status" value="1"/>
</dbReference>
<dbReference type="eggNOG" id="COG4990">
    <property type="taxonomic scope" value="Bacteria"/>
</dbReference>
<accession>R2VKF2</accession>
<evidence type="ECO:0000313" key="3">
    <source>
        <dbReference type="EMBL" id="EOW79778.1"/>
    </source>
</evidence>
<evidence type="ECO:0000313" key="4">
    <source>
        <dbReference type="Proteomes" id="UP000013750"/>
    </source>
</evidence>
<protein>
    <recommendedName>
        <fullName evidence="1">Peptidase C39-like domain-containing protein</fullName>
    </recommendedName>
</protein>
<evidence type="ECO:0000259" key="1">
    <source>
        <dbReference type="Pfam" id="PF13529"/>
    </source>
</evidence>
<dbReference type="Gene3D" id="3.90.70.10">
    <property type="entry name" value="Cysteine proteinases"/>
    <property type="match status" value="1"/>
</dbReference>
<name>R2VKF2_9ENTE</name>
<reference evidence="3 5" key="2">
    <citation type="submission" date="2013-03" db="EMBL/GenBank/DDBJ databases">
        <title>The Genome Sequence of Enterococcus gilvus ATCC BAA-350 (PacBio/Illumina hybrid assembly).</title>
        <authorList>
            <consortium name="The Broad Institute Genomics Platform"/>
            <consortium name="The Broad Institute Genome Sequencing Center for Infectious Disease"/>
            <person name="Earl A."/>
            <person name="Russ C."/>
            <person name="Gilmore M."/>
            <person name="Surin D."/>
            <person name="Walker B."/>
            <person name="Young S."/>
            <person name="Zeng Q."/>
            <person name="Gargeya S."/>
            <person name="Fitzgerald M."/>
            <person name="Haas B."/>
            <person name="Abouelleil A."/>
            <person name="Allen A.W."/>
            <person name="Alvarado L."/>
            <person name="Arachchi H.M."/>
            <person name="Berlin A.M."/>
            <person name="Chapman S.B."/>
            <person name="Gainer-Dewar J."/>
            <person name="Goldberg J."/>
            <person name="Griggs A."/>
            <person name="Gujja S."/>
            <person name="Hansen M."/>
            <person name="Howarth C."/>
            <person name="Imamovic A."/>
            <person name="Ireland A."/>
            <person name="Larimer J."/>
            <person name="McCowan C."/>
            <person name="Murphy C."/>
            <person name="Pearson M."/>
            <person name="Poon T.W."/>
            <person name="Priest M."/>
            <person name="Roberts A."/>
            <person name="Saif S."/>
            <person name="Shea T."/>
            <person name="Sisk P."/>
            <person name="Sykes S."/>
            <person name="Wortman J."/>
            <person name="Nusbaum C."/>
            <person name="Birren B."/>
        </authorList>
    </citation>
    <scope>NUCLEOTIDE SEQUENCE [LARGE SCALE GENOMIC DNA]</scope>
    <source>
        <strain evidence="3 5">ATCC BAA-350</strain>
    </source>
</reference>
<dbReference type="InterPro" id="IPR039564">
    <property type="entry name" value="Peptidase_C39-like"/>
</dbReference>
<dbReference type="PANTHER" id="PTHR37806:SF1">
    <property type="entry name" value="PEPTIDASE C39-LIKE DOMAIN-CONTAINING PROTEIN"/>
    <property type="match status" value="1"/>
</dbReference>
<evidence type="ECO:0000313" key="2">
    <source>
        <dbReference type="EMBL" id="EOI58370.1"/>
    </source>
</evidence>